<dbReference type="SMART" id="SM01086">
    <property type="entry name" value="ClpB_D2-small"/>
    <property type="match status" value="1"/>
</dbReference>
<protein>
    <submittedName>
        <fullName evidence="7">Chaperone protein ClpB</fullName>
    </submittedName>
</protein>
<dbReference type="OrthoDB" id="9803641at2"/>
<dbReference type="CDD" id="cd19499">
    <property type="entry name" value="RecA-like_ClpB_Hsp104-like"/>
    <property type="match status" value="1"/>
</dbReference>
<feature type="domain" description="Clp ATPase C-terminal" evidence="6">
    <location>
        <begin position="580"/>
        <end position="671"/>
    </location>
</feature>
<dbReference type="InterPro" id="IPR019489">
    <property type="entry name" value="Clp_ATPase_C"/>
</dbReference>
<comment type="caution">
    <text evidence="7">The sequence shown here is derived from an EMBL/GenBank/DDBJ whole genome shotgun (WGS) entry which is preliminary data.</text>
</comment>
<evidence type="ECO:0000259" key="6">
    <source>
        <dbReference type="SMART" id="SM01086"/>
    </source>
</evidence>
<reference evidence="7 8" key="1">
    <citation type="submission" date="2019-02" db="EMBL/GenBank/DDBJ databases">
        <title>Deep-cultivation of Planctomycetes and their phenomic and genomic characterization uncovers novel biology.</title>
        <authorList>
            <person name="Wiegand S."/>
            <person name="Jogler M."/>
            <person name="Boedeker C."/>
            <person name="Pinto D."/>
            <person name="Vollmers J."/>
            <person name="Rivas-Marin E."/>
            <person name="Kohn T."/>
            <person name="Peeters S.H."/>
            <person name="Heuer A."/>
            <person name="Rast P."/>
            <person name="Oberbeckmann S."/>
            <person name="Bunk B."/>
            <person name="Jeske O."/>
            <person name="Meyerdierks A."/>
            <person name="Storesund J.E."/>
            <person name="Kallscheuer N."/>
            <person name="Luecker S."/>
            <person name="Lage O.M."/>
            <person name="Pohl T."/>
            <person name="Merkel B.J."/>
            <person name="Hornburger P."/>
            <person name="Mueller R.-W."/>
            <person name="Bruemmer F."/>
            <person name="Labrenz M."/>
            <person name="Spormann A.M."/>
            <person name="Op Den Camp H."/>
            <person name="Overmann J."/>
            <person name="Amann R."/>
            <person name="Jetten M.S.M."/>
            <person name="Mascher T."/>
            <person name="Medema M.H."/>
            <person name="Devos D.P."/>
            <person name="Kaster A.-K."/>
            <person name="Ovreas L."/>
            <person name="Rohde M."/>
            <person name="Galperin M.Y."/>
            <person name="Jogler C."/>
        </authorList>
    </citation>
    <scope>NUCLEOTIDE SEQUENCE [LARGE SCALE GENOMIC DNA]</scope>
    <source>
        <strain evidence="7 8">Pla123a</strain>
    </source>
</reference>
<proteinExistence type="predicted"/>
<evidence type="ECO:0000313" key="8">
    <source>
        <dbReference type="Proteomes" id="UP000318478"/>
    </source>
</evidence>
<dbReference type="GO" id="GO:0005524">
    <property type="term" value="F:ATP binding"/>
    <property type="evidence" value="ECO:0007669"/>
    <property type="project" value="UniProtKB-KW"/>
</dbReference>
<dbReference type="SMART" id="SM00382">
    <property type="entry name" value="AAA"/>
    <property type="match status" value="1"/>
</dbReference>
<dbReference type="EMBL" id="SJPO01000013">
    <property type="protein sequence ID" value="TWT66903.1"/>
    <property type="molecule type" value="Genomic_DNA"/>
</dbReference>
<accession>A0A5C5XX25</accession>
<name>A0A5C5XX25_9BACT</name>
<dbReference type="Proteomes" id="UP000318478">
    <property type="component" value="Unassembled WGS sequence"/>
</dbReference>
<dbReference type="Gene3D" id="1.10.8.60">
    <property type="match status" value="1"/>
</dbReference>
<dbReference type="Pfam" id="PF10431">
    <property type="entry name" value="ClpB_D2-small"/>
    <property type="match status" value="1"/>
</dbReference>
<keyword evidence="2" id="KW-0067">ATP-binding</keyword>
<sequence>MTETSWQRDLNDALLLDPLVLLHGNVKDLFLADARMRSRAPRIPEECPYVPLEIWLALDLEHKGYDVVLIYDLVDGAIALRGRMASRFESLVANGATREGSSPASRAASPPANQSEEPPRPRGSTLPRSSPDTQPEEWLPVLSTRQEPIDFFGTLYNLVLPTDELAVAVICRYMDRHISFTDRQNEEEKRLSLLIQKAARTVRPRFDGDKLASKVVMLFDVEGAIPQELSVQAPFSRSIRLPVPGTDERESFFRSNHNRFYSSPGDRFSPDDDSNLLRHFANLTEGLRTQDLLSLVTLSHSEKLGLGKPQFKILLDRFRFGARENAWLKIREDTLKNSETTLKERVKGQDEVIGRVAPTLIRAKLGLSDIGKGANSTKPRGVFFFVGPTGVGKTELSKSIAELLFGDEASLIRFDMSEYSEEHQQARLIGAPPGYVGFDQGGQLTNAVLDRPFSVLLFDEIEKAHGRILDKFLQILDDGRLTDGMGRTVYFTESIIIFTSNLGTAPRHQTYGAGASVALGGIQAPAISERYEQLSSLSYDDLADHFRREVKGFFVDQLGRPEILNRIGEDNILVFNFLKDGDAQDQIVQKQVADLNTMLEEKYRISVEVTPAFRRLLRTHPSGFERNGARGVRNLLRRYVMDQLAMELFTNEEKKEGQVFQVDYREKSDSIGELPFDSSKLQWQWYELS</sequence>
<dbReference type="InterPro" id="IPR003593">
    <property type="entry name" value="AAA+_ATPase"/>
</dbReference>
<dbReference type="SUPFAM" id="SSF52540">
    <property type="entry name" value="P-loop containing nucleoside triphosphate hydrolases"/>
    <property type="match status" value="1"/>
</dbReference>
<organism evidence="7 8">
    <name type="scientific">Posidoniimonas polymericola</name>
    <dbReference type="NCBI Taxonomy" id="2528002"/>
    <lineage>
        <taxon>Bacteria</taxon>
        <taxon>Pseudomonadati</taxon>
        <taxon>Planctomycetota</taxon>
        <taxon>Planctomycetia</taxon>
        <taxon>Pirellulales</taxon>
        <taxon>Lacipirellulaceae</taxon>
        <taxon>Posidoniimonas</taxon>
    </lineage>
</organism>
<dbReference type="InterPro" id="IPR001270">
    <property type="entry name" value="ClpA/B"/>
</dbReference>
<dbReference type="RefSeq" id="WP_146590816.1">
    <property type="nucleotide sequence ID" value="NZ_SJPO01000013.1"/>
</dbReference>
<feature type="compositionally biased region" description="Low complexity" evidence="4">
    <location>
        <begin position="101"/>
        <end position="112"/>
    </location>
</feature>
<dbReference type="InterPro" id="IPR003959">
    <property type="entry name" value="ATPase_AAA_core"/>
</dbReference>
<dbReference type="PANTHER" id="PTHR11638:SF18">
    <property type="entry name" value="HEAT SHOCK PROTEIN 104"/>
    <property type="match status" value="1"/>
</dbReference>
<evidence type="ECO:0000256" key="1">
    <source>
        <dbReference type="ARBA" id="ARBA00022741"/>
    </source>
</evidence>
<evidence type="ECO:0000256" key="4">
    <source>
        <dbReference type="SAM" id="MobiDB-lite"/>
    </source>
</evidence>
<feature type="region of interest" description="Disordered" evidence="4">
    <location>
        <begin position="96"/>
        <end position="137"/>
    </location>
</feature>
<evidence type="ECO:0000256" key="3">
    <source>
        <dbReference type="ARBA" id="ARBA00023186"/>
    </source>
</evidence>
<gene>
    <name evidence="7" type="primary">clpB_2</name>
    <name evidence="7" type="ORF">Pla123a_43310</name>
</gene>
<keyword evidence="8" id="KW-1185">Reference proteome</keyword>
<dbReference type="Pfam" id="PF07724">
    <property type="entry name" value="AAA_2"/>
    <property type="match status" value="1"/>
</dbReference>
<keyword evidence="3" id="KW-0143">Chaperone</keyword>
<dbReference type="GO" id="GO:0005737">
    <property type="term" value="C:cytoplasm"/>
    <property type="evidence" value="ECO:0007669"/>
    <property type="project" value="TreeGrafter"/>
</dbReference>
<dbReference type="GO" id="GO:0034605">
    <property type="term" value="P:cellular response to heat"/>
    <property type="evidence" value="ECO:0007669"/>
    <property type="project" value="TreeGrafter"/>
</dbReference>
<dbReference type="InterPro" id="IPR050130">
    <property type="entry name" value="ClpA_ClpB"/>
</dbReference>
<feature type="domain" description="AAA+ ATPase" evidence="5">
    <location>
        <begin position="379"/>
        <end position="538"/>
    </location>
</feature>
<evidence type="ECO:0000313" key="7">
    <source>
        <dbReference type="EMBL" id="TWT66903.1"/>
    </source>
</evidence>
<evidence type="ECO:0000259" key="5">
    <source>
        <dbReference type="SMART" id="SM00382"/>
    </source>
</evidence>
<keyword evidence="1" id="KW-0547">Nucleotide-binding</keyword>
<dbReference type="AlphaFoldDB" id="A0A5C5XX25"/>
<evidence type="ECO:0000256" key="2">
    <source>
        <dbReference type="ARBA" id="ARBA00022840"/>
    </source>
</evidence>
<dbReference type="InterPro" id="IPR027417">
    <property type="entry name" value="P-loop_NTPase"/>
</dbReference>
<dbReference type="PANTHER" id="PTHR11638">
    <property type="entry name" value="ATP-DEPENDENT CLP PROTEASE"/>
    <property type="match status" value="1"/>
</dbReference>
<dbReference type="GO" id="GO:0016887">
    <property type="term" value="F:ATP hydrolysis activity"/>
    <property type="evidence" value="ECO:0007669"/>
    <property type="project" value="InterPro"/>
</dbReference>
<dbReference type="Gene3D" id="3.40.50.300">
    <property type="entry name" value="P-loop containing nucleotide triphosphate hydrolases"/>
    <property type="match status" value="1"/>
</dbReference>
<dbReference type="PRINTS" id="PR00300">
    <property type="entry name" value="CLPPROTEASEA"/>
</dbReference>